<keyword evidence="4" id="KW-1185">Reference proteome</keyword>
<feature type="chain" id="PRO_5003400755" description="Lipoprotein" evidence="2">
    <location>
        <begin position="20"/>
        <end position="255"/>
    </location>
</feature>
<gene>
    <name evidence="3" type="ordered locus">Cycma_0187</name>
</gene>
<dbReference type="KEGG" id="cmr:Cycma_0187"/>
<evidence type="ECO:0000313" key="4">
    <source>
        <dbReference type="Proteomes" id="UP000001635"/>
    </source>
</evidence>
<feature type="compositionally biased region" description="Polar residues" evidence="1">
    <location>
        <begin position="23"/>
        <end position="37"/>
    </location>
</feature>
<evidence type="ECO:0008006" key="5">
    <source>
        <dbReference type="Google" id="ProtNLM"/>
    </source>
</evidence>
<dbReference type="EMBL" id="CP002955">
    <property type="protein sequence ID" value="AEL23970.1"/>
    <property type="molecule type" value="Genomic_DNA"/>
</dbReference>
<dbReference type="HOGENOM" id="CLU_1088451_0_0_10"/>
<sequence>MNYWYKLLGAAIASGLMVACDSSTNNTEGSSVQQNEDQLPEKEQPSVLPIFEKFQPKMNPDAMLDIYNPFGNEDFKIGKVAFSFNIRNHGLGRQNPLMLSLNGGTSQAYDQPNFQLDLNQGTYRAVAYLLNEEGYALKEYGNFSARDFTVGGSKPFPEDDTPYLILHIPNEAQIYPSDEPVVVDFLYLGGGPETDGVEVHVVVDDSAFTLKEVASVKIKNLSKGTHQVKVSLRDAKSGKELDGIFSSYTRNIQIQ</sequence>
<proteinExistence type="predicted"/>
<evidence type="ECO:0000313" key="3">
    <source>
        <dbReference type="EMBL" id="AEL23970.1"/>
    </source>
</evidence>
<feature type="signal peptide" evidence="2">
    <location>
        <begin position="1"/>
        <end position="19"/>
    </location>
</feature>
<dbReference type="OrthoDB" id="835407at2"/>
<protein>
    <recommendedName>
        <fullName evidence="5">Lipoprotein</fullName>
    </recommendedName>
</protein>
<dbReference type="STRING" id="880070.Cycma_0187"/>
<feature type="region of interest" description="Disordered" evidence="1">
    <location>
        <begin position="23"/>
        <end position="43"/>
    </location>
</feature>
<organism evidence="3 4">
    <name type="scientific">Cyclobacterium marinum (strain ATCC 25205 / DSM 745 / LMG 13164 / NCIMB 1802)</name>
    <name type="common">Flectobacillus marinus</name>
    <dbReference type="NCBI Taxonomy" id="880070"/>
    <lineage>
        <taxon>Bacteria</taxon>
        <taxon>Pseudomonadati</taxon>
        <taxon>Bacteroidota</taxon>
        <taxon>Cytophagia</taxon>
        <taxon>Cytophagales</taxon>
        <taxon>Cyclobacteriaceae</taxon>
        <taxon>Cyclobacterium</taxon>
    </lineage>
</organism>
<reference evidence="4" key="1">
    <citation type="submission" date="2011-07" db="EMBL/GenBank/DDBJ databases">
        <title>The complete genome of Cyclobacterium marinum DSM 745.</title>
        <authorList>
            <person name="Lucas S."/>
            <person name="Han J."/>
            <person name="Lapidus A."/>
            <person name="Bruce D."/>
            <person name="Goodwin L."/>
            <person name="Pitluck S."/>
            <person name="Peters L."/>
            <person name="Kyrpides N."/>
            <person name="Mavromatis K."/>
            <person name="Ivanova N."/>
            <person name="Ovchinnikova G."/>
            <person name="Chertkov O."/>
            <person name="Detter J.C."/>
            <person name="Tapia R."/>
            <person name="Han C."/>
            <person name="Land M."/>
            <person name="Hauser L."/>
            <person name="Markowitz V."/>
            <person name="Cheng J.-F."/>
            <person name="Hugenholtz P."/>
            <person name="Woyke T."/>
            <person name="Wu D."/>
            <person name="Tindall B."/>
            <person name="Schuetze A."/>
            <person name="Brambilla E."/>
            <person name="Klenk H.-P."/>
            <person name="Eisen J.A."/>
        </authorList>
    </citation>
    <scope>NUCLEOTIDE SEQUENCE [LARGE SCALE GENOMIC DNA]</scope>
    <source>
        <strain evidence="4">ATCC 25205 / DSM 745 / LMG 13164 / NCIMB 1802</strain>
    </source>
</reference>
<dbReference type="RefSeq" id="WP_014018269.1">
    <property type="nucleotide sequence ID" value="NC_015914.1"/>
</dbReference>
<dbReference type="AlphaFoldDB" id="G0J1W4"/>
<dbReference type="PROSITE" id="PS51257">
    <property type="entry name" value="PROKAR_LIPOPROTEIN"/>
    <property type="match status" value="1"/>
</dbReference>
<dbReference type="eggNOG" id="ENOG502ZGYM">
    <property type="taxonomic scope" value="Bacteria"/>
</dbReference>
<evidence type="ECO:0000256" key="2">
    <source>
        <dbReference type="SAM" id="SignalP"/>
    </source>
</evidence>
<keyword evidence="2" id="KW-0732">Signal</keyword>
<dbReference type="Proteomes" id="UP000001635">
    <property type="component" value="Chromosome"/>
</dbReference>
<name>G0J1W4_CYCMS</name>
<accession>G0J1W4</accession>
<evidence type="ECO:0000256" key="1">
    <source>
        <dbReference type="SAM" id="MobiDB-lite"/>
    </source>
</evidence>